<sequence length="139" mass="15514">MAIRLLLRSPFIVFGAMIMAFFVDGKTAMVFVVAIPVLSVIVYGIMLITIPLYKKVQSRLDKVMGSTRENLDGVRVIRAFNKQEQEVARYNEENVTLEKFQLFAGRISTLMNPATYIVINVATIGILWVGGDRVNTGSL</sequence>
<feature type="transmembrane region" description="Helical" evidence="5">
    <location>
        <begin position="5"/>
        <end position="23"/>
    </location>
</feature>
<feature type="domain" description="ABC transmembrane type-1" evidence="6">
    <location>
        <begin position="1"/>
        <end position="139"/>
    </location>
</feature>
<dbReference type="Pfam" id="PF00664">
    <property type="entry name" value="ABC_membrane"/>
    <property type="match status" value="1"/>
</dbReference>
<evidence type="ECO:0000256" key="4">
    <source>
        <dbReference type="ARBA" id="ARBA00023136"/>
    </source>
</evidence>
<reference evidence="7" key="1">
    <citation type="journal article" date="2013" name="Environ. Microbiol.">
        <title>Microbiota from the distal guts of lean and obese adolescents exhibit partial functional redundancy besides clear differences in community structure.</title>
        <authorList>
            <person name="Ferrer M."/>
            <person name="Ruiz A."/>
            <person name="Lanza F."/>
            <person name="Haange S.B."/>
            <person name="Oberbach A."/>
            <person name="Till H."/>
            <person name="Bargiela R."/>
            <person name="Campoy C."/>
            <person name="Segura M.T."/>
            <person name="Richter M."/>
            <person name="von Bergen M."/>
            <person name="Seifert J."/>
            <person name="Suarez A."/>
        </authorList>
    </citation>
    <scope>NUCLEOTIDE SEQUENCE</scope>
</reference>
<accession>K1SCG4</accession>
<evidence type="ECO:0000256" key="1">
    <source>
        <dbReference type="ARBA" id="ARBA00004141"/>
    </source>
</evidence>
<dbReference type="AlphaFoldDB" id="K1SCG4"/>
<feature type="transmembrane region" description="Helical" evidence="5">
    <location>
        <begin position="109"/>
        <end position="129"/>
    </location>
</feature>
<dbReference type="EMBL" id="AJWY01011314">
    <property type="protein sequence ID" value="EKC53099.1"/>
    <property type="molecule type" value="Genomic_DNA"/>
</dbReference>
<proteinExistence type="predicted"/>
<gene>
    <name evidence="7" type="ORF">LEA_16541</name>
</gene>
<organism evidence="7">
    <name type="scientific">human gut metagenome</name>
    <dbReference type="NCBI Taxonomy" id="408170"/>
    <lineage>
        <taxon>unclassified sequences</taxon>
        <taxon>metagenomes</taxon>
        <taxon>organismal metagenomes</taxon>
    </lineage>
</organism>
<evidence type="ECO:0000256" key="2">
    <source>
        <dbReference type="ARBA" id="ARBA00022692"/>
    </source>
</evidence>
<dbReference type="PROSITE" id="PS50929">
    <property type="entry name" value="ABC_TM1F"/>
    <property type="match status" value="1"/>
</dbReference>
<dbReference type="GO" id="GO:0016020">
    <property type="term" value="C:membrane"/>
    <property type="evidence" value="ECO:0007669"/>
    <property type="project" value="UniProtKB-SubCell"/>
</dbReference>
<dbReference type="InterPro" id="IPR036640">
    <property type="entry name" value="ABC1_TM_sf"/>
</dbReference>
<feature type="non-terminal residue" evidence="7">
    <location>
        <position position="139"/>
    </location>
</feature>
<keyword evidence="4 5" id="KW-0472">Membrane</keyword>
<dbReference type="GO" id="GO:0015421">
    <property type="term" value="F:ABC-type oligopeptide transporter activity"/>
    <property type="evidence" value="ECO:0007669"/>
    <property type="project" value="TreeGrafter"/>
</dbReference>
<dbReference type="Gene3D" id="1.20.1560.10">
    <property type="entry name" value="ABC transporter type 1, transmembrane domain"/>
    <property type="match status" value="1"/>
</dbReference>
<comment type="subcellular location">
    <subcellularLocation>
        <location evidence="1">Membrane</location>
        <topology evidence="1">Multi-pass membrane protein</topology>
    </subcellularLocation>
</comment>
<evidence type="ECO:0000256" key="5">
    <source>
        <dbReference type="SAM" id="Phobius"/>
    </source>
</evidence>
<keyword evidence="7" id="KW-0547">Nucleotide-binding</keyword>
<dbReference type="PANTHER" id="PTHR43394">
    <property type="entry name" value="ATP-DEPENDENT PERMEASE MDL1, MITOCHONDRIAL"/>
    <property type="match status" value="1"/>
</dbReference>
<dbReference type="SUPFAM" id="SSF90123">
    <property type="entry name" value="ABC transporter transmembrane region"/>
    <property type="match status" value="1"/>
</dbReference>
<dbReference type="GO" id="GO:0005524">
    <property type="term" value="F:ATP binding"/>
    <property type="evidence" value="ECO:0007669"/>
    <property type="project" value="UniProtKB-KW"/>
</dbReference>
<keyword evidence="7" id="KW-0067">ATP-binding</keyword>
<keyword evidence="2 5" id="KW-0812">Transmembrane</keyword>
<evidence type="ECO:0000313" key="7">
    <source>
        <dbReference type="EMBL" id="EKC53099.1"/>
    </source>
</evidence>
<protein>
    <submittedName>
        <fullName evidence="7">ABC transporter, permease/ATP-binding protein</fullName>
    </submittedName>
</protein>
<dbReference type="PANTHER" id="PTHR43394:SF1">
    <property type="entry name" value="ATP-BINDING CASSETTE SUB-FAMILY B MEMBER 10, MITOCHONDRIAL"/>
    <property type="match status" value="1"/>
</dbReference>
<dbReference type="InterPro" id="IPR011527">
    <property type="entry name" value="ABC1_TM_dom"/>
</dbReference>
<name>K1SCG4_9ZZZZ</name>
<keyword evidence="3 5" id="KW-1133">Transmembrane helix</keyword>
<dbReference type="InterPro" id="IPR039421">
    <property type="entry name" value="Type_1_exporter"/>
</dbReference>
<evidence type="ECO:0000259" key="6">
    <source>
        <dbReference type="PROSITE" id="PS50929"/>
    </source>
</evidence>
<evidence type="ECO:0000256" key="3">
    <source>
        <dbReference type="ARBA" id="ARBA00022989"/>
    </source>
</evidence>
<comment type="caution">
    <text evidence="7">The sequence shown here is derived from an EMBL/GenBank/DDBJ whole genome shotgun (WGS) entry which is preliminary data.</text>
</comment>
<feature type="transmembrane region" description="Helical" evidence="5">
    <location>
        <begin position="29"/>
        <end position="53"/>
    </location>
</feature>